<dbReference type="Pfam" id="PF02153">
    <property type="entry name" value="PDH_N"/>
    <property type="match status" value="1"/>
</dbReference>
<dbReference type="Gene3D" id="1.10.3660.10">
    <property type="entry name" value="6-phosphogluconate dehydrogenase C-terminal like domain"/>
    <property type="match status" value="2"/>
</dbReference>
<dbReference type="GO" id="GO:0070403">
    <property type="term" value="F:NAD+ binding"/>
    <property type="evidence" value="ECO:0007669"/>
    <property type="project" value="InterPro"/>
</dbReference>
<dbReference type="GO" id="GO:0008977">
    <property type="term" value="F:prephenate dehydrogenase (NAD+) activity"/>
    <property type="evidence" value="ECO:0007669"/>
    <property type="project" value="EnsemblFungi"/>
</dbReference>
<dbReference type="InterPro" id="IPR046826">
    <property type="entry name" value="PDH_N"/>
</dbReference>
<dbReference type="OrthoDB" id="5399569at2759"/>
<evidence type="ECO:0000313" key="3">
    <source>
        <dbReference type="EMBL" id="KXS17791.1"/>
    </source>
</evidence>
<dbReference type="OMA" id="WRVNACD"/>
<organism evidence="3 4">
    <name type="scientific">Gonapodya prolifera (strain JEL478)</name>
    <name type="common">Monoblepharis prolifera</name>
    <dbReference type="NCBI Taxonomy" id="1344416"/>
    <lineage>
        <taxon>Eukaryota</taxon>
        <taxon>Fungi</taxon>
        <taxon>Fungi incertae sedis</taxon>
        <taxon>Chytridiomycota</taxon>
        <taxon>Chytridiomycota incertae sedis</taxon>
        <taxon>Monoblepharidomycetes</taxon>
        <taxon>Monoblepharidales</taxon>
        <taxon>Gonapodyaceae</taxon>
        <taxon>Gonapodya</taxon>
    </lineage>
</organism>
<accession>A0A139AM02</accession>
<name>A0A139AM02_GONPJ</name>
<dbReference type="InterPro" id="IPR050812">
    <property type="entry name" value="Preph/Arog_dehydrog"/>
</dbReference>
<dbReference type="EMBL" id="KQ965745">
    <property type="protein sequence ID" value="KXS17791.1"/>
    <property type="molecule type" value="Genomic_DNA"/>
</dbReference>
<dbReference type="SUPFAM" id="SSF51735">
    <property type="entry name" value="NAD(P)-binding Rossmann-fold domains"/>
    <property type="match status" value="1"/>
</dbReference>
<dbReference type="STRING" id="1344416.A0A139AM02"/>
<evidence type="ECO:0000256" key="1">
    <source>
        <dbReference type="ARBA" id="ARBA00023002"/>
    </source>
</evidence>
<dbReference type="PANTHER" id="PTHR21363">
    <property type="entry name" value="PREPHENATE DEHYDROGENASE"/>
    <property type="match status" value="1"/>
</dbReference>
<dbReference type="GO" id="GO:0006571">
    <property type="term" value="P:tyrosine biosynthetic process"/>
    <property type="evidence" value="ECO:0007669"/>
    <property type="project" value="EnsemblFungi"/>
</dbReference>
<reference evidence="3 4" key="1">
    <citation type="journal article" date="2015" name="Genome Biol. Evol.">
        <title>Phylogenomic analyses indicate that early fungi evolved digesting cell walls of algal ancestors of land plants.</title>
        <authorList>
            <person name="Chang Y."/>
            <person name="Wang S."/>
            <person name="Sekimoto S."/>
            <person name="Aerts A.L."/>
            <person name="Choi C."/>
            <person name="Clum A."/>
            <person name="LaButti K.M."/>
            <person name="Lindquist E.A."/>
            <person name="Yee Ngan C."/>
            <person name="Ohm R.A."/>
            <person name="Salamov A.A."/>
            <person name="Grigoriev I.V."/>
            <person name="Spatafora J.W."/>
            <person name="Berbee M.L."/>
        </authorList>
    </citation>
    <scope>NUCLEOTIDE SEQUENCE [LARGE SCALE GENOMIC DNA]</scope>
    <source>
        <strain evidence="3 4">JEL478</strain>
    </source>
</reference>
<dbReference type="InterPro" id="IPR003099">
    <property type="entry name" value="Prephen_DH"/>
</dbReference>
<keyword evidence="4" id="KW-1185">Reference proteome</keyword>
<dbReference type="PANTHER" id="PTHR21363:SF0">
    <property type="entry name" value="PREPHENATE DEHYDROGENASE [NADP(+)]"/>
    <property type="match status" value="1"/>
</dbReference>
<evidence type="ECO:0000259" key="2">
    <source>
        <dbReference type="PROSITE" id="PS51176"/>
    </source>
</evidence>
<dbReference type="Proteomes" id="UP000070544">
    <property type="component" value="Unassembled WGS sequence"/>
</dbReference>
<dbReference type="Gene3D" id="3.40.50.720">
    <property type="entry name" value="NAD(P)-binding Rossmann-like Domain"/>
    <property type="match status" value="1"/>
</dbReference>
<proteinExistence type="predicted"/>
<protein>
    <recommendedName>
        <fullName evidence="2">Prephenate/arogenate dehydrogenase domain-containing protein</fullName>
    </recommendedName>
</protein>
<feature type="domain" description="Prephenate/arogenate dehydrogenase" evidence="2">
    <location>
        <begin position="11"/>
        <end position="294"/>
    </location>
</feature>
<dbReference type="SUPFAM" id="SSF48179">
    <property type="entry name" value="6-phosphogluconate dehydrogenase C-terminal domain-like"/>
    <property type="match status" value="2"/>
</dbReference>
<dbReference type="GO" id="GO:0004665">
    <property type="term" value="F:prephenate dehydrogenase (NADP+) activity"/>
    <property type="evidence" value="ECO:0007669"/>
    <property type="project" value="InterPro"/>
</dbReference>
<dbReference type="PROSITE" id="PS51176">
    <property type="entry name" value="PDH_ADH"/>
    <property type="match status" value="1"/>
</dbReference>
<dbReference type="InterPro" id="IPR008927">
    <property type="entry name" value="6-PGluconate_DH-like_C_sf"/>
</dbReference>
<dbReference type="InterPro" id="IPR036291">
    <property type="entry name" value="NAD(P)-bd_dom_sf"/>
</dbReference>
<dbReference type="AlphaFoldDB" id="A0A139AM02"/>
<evidence type="ECO:0000313" key="4">
    <source>
        <dbReference type="Proteomes" id="UP000070544"/>
    </source>
</evidence>
<sequence length="440" mass="49435">MEVTAELQTQTHIGIVGFGDMGRLYANRFFRAGWKNVHVCDIPSKYEAIKKDTEGSGLHVHRDGYGVVRISDVVFYSVEAKGIERVVAQFGPAHKPGAVVSGQTSVKEPEVAAFDRHIPDDVDVVPSHSMHGPNVSPLHQPLVLIRHRVRDPRNYDLVKAILSCLESDFVEGLSYVDHDEITADTQAATHLAFLSMGIAWRTMGTFPWENPLYMGGIENVKVLLTMRIFSSKWHVYAGLAMMNPAAKVQVREYARSASELFKLMITGQEEEFRARIQKAGSTLFPTGANTNPILLSDSFLDEFSLSIIPPTKRMPNSHLSLLAMADCWYRLNINPYRHLICQTPIFRFLLGITEYLFRNEQMLQDAVNHAVRDPEIRADDFEFCSAARGWVEVVESNNMEAYQSRWEGATAFFGERLREANKVSGQLIAKLAKVPPAPQN</sequence>
<keyword evidence="1" id="KW-0560">Oxidoreductase</keyword>
<gene>
    <name evidence="3" type="ORF">M427DRAFT_133276</name>
</gene>